<evidence type="ECO:0000313" key="2">
    <source>
        <dbReference type="EMBL" id="MVU77261.1"/>
    </source>
</evidence>
<accession>A0A7K1USK1</accession>
<gene>
    <name evidence="2" type="ORF">GPX89_08380</name>
</gene>
<name>A0A7K1USK1_9NOCA</name>
<reference evidence="2 3" key="1">
    <citation type="submission" date="2019-12" db="EMBL/GenBank/DDBJ databases">
        <title>Nocardia sp. nov. ET3-3 isolated from soil.</title>
        <authorList>
            <person name="Kanchanasin P."/>
            <person name="Tanasupawat S."/>
            <person name="Yuki M."/>
            <person name="Kudo T."/>
        </authorList>
    </citation>
    <scope>NUCLEOTIDE SEQUENCE [LARGE SCALE GENOMIC DNA]</scope>
    <source>
        <strain evidence="2 3">ET3-3</strain>
    </source>
</reference>
<proteinExistence type="predicted"/>
<evidence type="ECO:0000256" key="1">
    <source>
        <dbReference type="SAM" id="SignalP"/>
    </source>
</evidence>
<evidence type="ECO:0008006" key="4">
    <source>
        <dbReference type="Google" id="ProtNLM"/>
    </source>
</evidence>
<dbReference type="RefSeq" id="WP_157386629.1">
    <property type="nucleotide sequence ID" value="NZ_WRPP01000001.1"/>
</dbReference>
<keyword evidence="1" id="KW-0732">Signal</keyword>
<protein>
    <recommendedName>
        <fullName evidence="4">DUF5642 domain-containing protein</fullName>
    </recommendedName>
</protein>
<feature type="signal peptide" evidence="1">
    <location>
        <begin position="1"/>
        <end position="20"/>
    </location>
</feature>
<dbReference type="Proteomes" id="UP000466794">
    <property type="component" value="Unassembled WGS sequence"/>
</dbReference>
<dbReference type="AlphaFoldDB" id="A0A7K1USK1"/>
<sequence length="251" mass="26360">MTTWTKVRATAALATLMVLATGCGGNDKQDNHAAETSMTTTTTTMRTSSDHLLLSSNEFPTGALKIELPKESVVTGFGNSTGASDNKNAQGPVTVTPAECLGAQQDLANQLQQLMQNASFTGAQQADGTVFTEVISMTAADLGKISDVITRCAQMRLTTTVLGKQLTNTTVTIETLPLPDGVNGTGALAYRTTSQSQVGDQSMPTSSYTGYAVVDGLTVALHSQNLTGQQADESTFENLFGQAVQKVRDIQ</sequence>
<evidence type="ECO:0000313" key="3">
    <source>
        <dbReference type="Proteomes" id="UP000466794"/>
    </source>
</evidence>
<feature type="chain" id="PRO_5039500571" description="DUF5642 domain-containing protein" evidence="1">
    <location>
        <begin position="21"/>
        <end position="251"/>
    </location>
</feature>
<organism evidence="2 3">
    <name type="scientific">Nocardia terrae</name>
    <dbReference type="NCBI Taxonomy" id="2675851"/>
    <lineage>
        <taxon>Bacteria</taxon>
        <taxon>Bacillati</taxon>
        <taxon>Actinomycetota</taxon>
        <taxon>Actinomycetes</taxon>
        <taxon>Mycobacteriales</taxon>
        <taxon>Nocardiaceae</taxon>
        <taxon>Nocardia</taxon>
    </lineage>
</organism>
<comment type="caution">
    <text evidence="2">The sequence shown here is derived from an EMBL/GenBank/DDBJ whole genome shotgun (WGS) entry which is preliminary data.</text>
</comment>
<dbReference type="PROSITE" id="PS51257">
    <property type="entry name" value="PROKAR_LIPOPROTEIN"/>
    <property type="match status" value="1"/>
</dbReference>
<keyword evidence="3" id="KW-1185">Reference proteome</keyword>
<dbReference type="EMBL" id="WRPP01000001">
    <property type="protein sequence ID" value="MVU77261.1"/>
    <property type="molecule type" value="Genomic_DNA"/>
</dbReference>